<organism evidence="1">
    <name type="scientific">Pseudomonas phage Ghual01</name>
    <dbReference type="NCBI Taxonomy" id="3138534"/>
    <lineage>
        <taxon>Viruses</taxon>
        <taxon>Duplodnaviria</taxon>
        <taxon>Heunggongvirae</taxon>
        <taxon>Uroviricota</taxon>
        <taxon>Caudoviricetes</taxon>
        <taxon>Autographivirales</taxon>
        <taxon>Autotranscriptaviridae</taxon>
        <taxon>Studiervirinae</taxon>
        <taxon>Ghunavirus</taxon>
    </lineage>
</organism>
<reference evidence="1" key="1">
    <citation type="journal article" date="2024" name="J. Gen. Virol.">
        <title>Novel phages of Pseudomonas syringae unveil numerous potential auxiliary metabolic genes.</title>
        <authorList>
            <person name="Feltin C."/>
            <person name="Garneau J.R."/>
            <person name="Morris C.E."/>
            <person name="Berard A."/>
            <person name="Torres-Barcelo C."/>
        </authorList>
    </citation>
    <scope>NUCLEOTIDE SEQUENCE</scope>
</reference>
<proteinExistence type="predicted"/>
<name>A0AAU6W038_9CAUD</name>
<accession>A0AAU6W038</accession>
<sequence length="145" mass="16613">MIISVNAKIAGDPACFRERLYEIIAEFPEMTWGSTKEVAYTRLCEATESLDERIEIVVRNPQGHLMGFAVLAHDDDDHVGECIGTQWHWVSPEARGPVGRMILRQIFKLARALEYRVVAYTKRIGVGRYEINYKQLKENTNGQED</sequence>
<gene>
    <name evidence="1" type="ORF">Ghual01_00031</name>
</gene>
<dbReference type="InterPro" id="IPR016181">
    <property type="entry name" value="Acyl_CoA_acyltransferase"/>
</dbReference>
<evidence type="ECO:0000313" key="1">
    <source>
        <dbReference type="EMBL" id="XAI69781.1"/>
    </source>
</evidence>
<protein>
    <submittedName>
        <fullName evidence="1">GNAT family N-acetyltransferase</fullName>
    </submittedName>
</protein>
<dbReference type="EMBL" id="PP179313">
    <property type="protein sequence ID" value="XAI69781.1"/>
    <property type="molecule type" value="Genomic_DNA"/>
</dbReference>
<dbReference type="SUPFAM" id="SSF55729">
    <property type="entry name" value="Acyl-CoA N-acyltransferases (Nat)"/>
    <property type="match status" value="1"/>
</dbReference>